<proteinExistence type="inferred from homology"/>
<dbReference type="Pfam" id="PF03015">
    <property type="entry name" value="Sterile"/>
    <property type="match status" value="1"/>
</dbReference>
<dbReference type="InterPro" id="IPR013120">
    <property type="entry name" value="FAR_NAD-bd"/>
</dbReference>
<organism evidence="7 8">
    <name type="scientific">Acanthamoeba castellanii (strain ATCC 30010 / Neff)</name>
    <dbReference type="NCBI Taxonomy" id="1257118"/>
    <lineage>
        <taxon>Eukaryota</taxon>
        <taxon>Amoebozoa</taxon>
        <taxon>Discosea</taxon>
        <taxon>Longamoebia</taxon>
        <taxon>Centramoebida</taxon>
        <taxon>Acanthamoebidae</taxon>
        <taxon>Acanthamoeba</taxon>
    </lineage>
</organism>
<dbReference type="InterPro" id="IPR002123">
    <property type="entry name" value="Plipid/glycerol_acylTrfase"/>
</dbReference>
<reference evidence="7 8" key="1">
    <citation type="journal article" date="2013" name="Genome Biol.">
        <title>Genome of Acanthamoeba castellanii highlights extensive lateral gene transfer and early evolution of tyrosine kinase signaling.</title>
        <authorList>
            <person name="Clarke M."/>
            <person name="Lohan A.J."/>
            <person name="Liu B."/>
            <person name="Lagkouvardos I."/>
            <person name="Roy S."/>
            <person name="Zafar N."/>
            <person name="Bertelli C."/>
            <person name="Schilde C."/>
            <person name="Kianianmomeni A."/>
            <person name="Burglin T.R."/>
            <person name="Frech C."/>
            <person name="Turcotte B."/>
            <person name="Kopec K.O."/>
            <person name="Synnott J.M."/>
            <person name="Choo C."/>
            <person name="Paponov I."/>
            <person name="Finkler A."/>
            <person name="Soon Heng Tan C."/>
            <person name="Hutchins A.P."/>
            <person name="Weinmeier T."/>
            <person name="Rattei T."/>
            <person name="Chu J.S."/>
            <person name="Gimenez G."/>
            <person name="Irimia M."/>
            <person name="Rigden D.J."/>
            <person name="Fitzpatrick D.A."/>
            <person name="Lorenzo-Morales J."/>
            <person name="Bateman A."/>
            <person name="Chiu C.H."/>
            <person name="Tang P."/>
            <person name="Hegemann P."/>
            <person name="Fromm H."/>
            <person name="Raoult D."/>
            <person name="Greub G."/>
            <person name="Miranda-Saavedra D."/>
            <person name="Chen N."/>
            <person name="Nash P."/>
            <person name="Ginger M.L."/>
            <person name="Horn M."/>
            <person name="Schaap P."/>
            <person name="Caler L."/>
            <person name="Loftus B."/>
        </authorList>
    </citation>
    <scope>NUCLEOTIDE SEQUENCE [LARGE SCALE GENOMIC DNA]</scope>
    <source>
        <strain evidence="7 8">Neff</strain>
    </source>
</reference>
<evidence type="ECO:0000256" key="1">
    <source>
        <dbReference type="ARBA" id="ARBA00004184"/>
    </source>
</evidence>
<dbReference type="Proteomes" id="UP000011083">
    <property type="component" value="Unassembled WGS sequence"/>
</dbReference>
<sequence>MEGPGAPILDWPIQRLPGVVFITGVTGFLGKILLEKMLRDLPGVSKYFVLIRPKKDCSAEERFQKEVLSSPLFNPLRKALGGDRAFAELVKDKVEVLKGDILDEDLGLSAEEMKKVVEEVTVFIHCAATISFTEPLLDAINQNVVAALRVLKIAKSAKRVKIFTHVSTAYVGCNRTGFIEEKAYPFPFEPEQLLNRLLTMHPKDVEKQTKKLLGRYPNTYTFTKSLAEHMFLKKRGNLPLAICRPAIINAVNRDPVPGWIDTLAAAGGLYAACGFGILKFLPGHLENATDQVPADFVVNCIIAATAYNAGKDRYAIYHSGTSHRNPLRWSHIVKCLLPYWLMNPPKRMLGRPSFQFISGPYPMYEITYFLKWTVPAMIYQLLARTVGDKKVRKNAKMLDQIDKRLTKFTETFRHFTENVWIFAVDNSDELLQSMTPDEKEVFNFDASKLDWEDYLMRYAYGLRTYALNEKGLRPPKKGDYLVYSGLSLTRKPFADIMFAMKSNLIVNNAGISRTGEQLKLLVLSSPRVQRAIAREVSTKQVSIQVAESRAKNILEVMGAEASPAVLRSLAWAFRKIYRRLYSGVVINQVGLEAVKELFGTTLKKEKSAVVLIPSHRSYIDFLIVSYIFYSFQLPVPHIAAGDDFLNMLLVRWIFRHSGAFFMRRSLGEDELYREIFTEYTQRLLLDGYPVEFFIEGTRSRSGKMIQPKMGLLSIITDPFFEEMLKPNRSTRNAGSAKKQTLEDVHFVPIGVSYEKVVEESQHVKELMGESKQKPSLRALLAAAHWFGNPISLRSFMSQEVATNPDKRALGPHGDCPPLPFDIYSLPGLPTAVPAKVDAAGPSPSESQVAVRPEAEPYNPWTNKNHRRIAINNLAFKICQEIEANIVSMSTGIVAALVLTQRNGIKVEDLIEKFSWLKELIIAKGGWNDPILHPVNYVVTRAIRLLQPLIIERNRRLEPNYITIQDQRNWVHLGYYRNQIVHLFKDECIMAVALYSFGRSTVIGDAGAGQVGVRKDELFARIAFLCSLLKFEFIPTGKEDYEQLLGWFIEKGLFQSKTSADHQHSLIFVPPHGERYFTFLCLLFWPFIDSYWLASLALFSALHDRTVQGTTLIDNAQWFADHLFKSGVLQHFDANSKDTFHNAFTVFKHWGILKARGERYTSGREVLLHLSPYWQEEKALDALVHHIGSFRREPLRQGVLDRKALLADFPVVARL</sequence>
<dbReference type="Pfam" id="PF01553">
    <property type="entry name" value="Acyltransferase"/>
    <property type="match status" value="1"/>
</dbReference>
<dbReference type="PANTHER" id="PTHR12563:SF17">
    <property type="entry name" value="DIHYDROXYACETONE PHOSPHATE ACYLTRANSFERASE"/>
    <property type="match status" value="1"/>
</dbReference>
<dbReference type="Pfam" id="PF07993">
    <property type="entry name" value="NAD_binding_4"/>
    <property type="match status" value="1"/>
</dbReference>
<evidence type="ECO:0000256" key="4">
    <source>
        <dbReference type="ARBA" id="ARBA00023136"/>
    </source>
</evidence>
<dbReference type="GeneID" id="14925572"/>
<evidence type="ECO:0000313" key="8">
    <source>
        <dbReference type="Proteomes" id="UP000011083"/>
    </source>
</evidence>
<dbReference type="EMBL" id="KB007811">
    <property type="protein sequence ID" value="ELR24552.1"/>
    <property type="molecule type" value="Genomic_DNA"/>
</dbReference>
<dbReference type="InterPro" id="IPR041728">
    <property type="entry name" value="GPAT/DHAPAT_LPLAT"/>
</dbReference>
<dbReference type="AlphaFoldDB" id="L8HH72"/>
<dbReference type="GO" id="GO:0004366">
    <property type="term" value="F:glycerol-3-phosphate O-acyltransferase activity"/>
    <property type="evidence" value="ECO:0007669"/>
    <property type="project" value="TreeGrafter"/>
</dbReference>
<evidence type="ECO:0000259" key="6">
    <source>
        <dbReference type="SMART" id="SM00563"/>
    </source>
</evidence>
<name>L8HH72_ACACF</name>
<dbReference type="InterPro" id="IPR045520">
    <property type="entry name" value="GPAT/DHAPAT_C"/>
</dbReference>
<dbReference type="SUPFAM" id="SSF69593">
    <property type="entry name" value="Glycerol-3-phosphate (1)-acyltransferase"/>
    <property type="match status" value="1"/>
</dbReference>
<dbReference type="GO" id="GO:0006072">
    <property type="term" value="P:glycerol-3-phosphate metabolic process"/>
    <property type="evidence" value="ECO:0007669"/>
    <property type="project" value="TreeGrafter"/>
</dbReference>
<dbReference type="GO" id="GO:0031966">
    <property type="term" value="C:mitochondrial membrane"/>
    <property type="evidence" value="ECO:0007669"/>
    <property type="project" value="TreeGrafter"/>
</dbReference>
<dbReference type="KEGG" id="acan:ACA1_171250"/>
<dbReference type="InterPro" id="IPR036291">
    <property type="entry name" value="NAD(P)-bd_dom_sf"/>
</dbReference>
<evidence type="ECO:0000313" key="7">
    <source>
        <dbReference type="EMBL" id="ELR24552.1"/>
    </source>
</evidence>
<keyword evidence="8" id="KW-1185">Reference proteome</keyword>
<dbReference type="RefSeq" id="XP_004356452.1">
    <property type="nucleotide sequence ID" value="XM_004356399.1"/>
</dbReference>
<dbReference type="OrthoDB" id="429813at2759"/>
<dbReference type="GO" id="GO:0019432">
    <property type="term" value="P:triglyceride biosynthetic process"/>
    <property type="evidence" value="ECO:0007669"/>
    <property type="project" value="TreeGrafter"/>
</dbReference>
<dbReference type="STRING" id="1257118.L8HH72"/>
<dbReference type="OMA" id="WDPDHHA"/>
<dbReference type="CDD" id="cd07993">
    <property type="entry name" value="LPLAT_DHAPAT-like"/>
    <property type="match status" value="1"/>
</dbReference>
<dbReference type="VEuPathDB" id="AmoebaDB:ACA1_171250"/>
<dbReference type="SMART" id="SM00563">
    <property type="entry name" value="PlsC"/>
    <property type="match status" value="1"/>
</dbReference>
<dbReference type="GO" id="GO:0012505">
    <property type="term" value="C:endomembrane system"/>
    <property type="evidence" value="ECO:0007669"/>
    <property type="project" value="UniProtKB-SubCell"/>
</dbReference>
<comment type="subcellular location">
    <subcellularLocation>
        <location evidence="1">Endomembrane system</location>
        <topology evidence="1">Peripheral membrane protein</topology>
    </subcellularLocation>
</comment>
<dbReference type="SUPFAM" id="SSF51735">
    <property type="entry name" value="NAD(P)-binding Rossmann-fold domains"/>
    <property type="match status" value="1"/>
</dbReference>
<keyword evidence="5" id="KW-0012">Acyltransferase</keyword>
<dbReference type="Pfam" id="PF19277">
    <property type="entry name" value="GPAT_C"/>
    <property type="match status" value="1"/>
</dbReference>
<gene>
    <name evidence="7" type="ORF">ACA1_171250</name>
</gene>
<evidence type="ECO:0000256" key="5">
    <source>
        <dbReference type="ARBA" id="ARBA00023315"/>
    </source>
</evidence>
<dbReference type="GO" id="GO:0008654">
    <property type="term" value="P:phospholipid biosynthetic process"/>
    <property type="evidence" value="ECO:0007669"/>
    <property type="project" value="TreeGrafter"/>
</dbReference>
<dbReference type="InterPro" id="IPR022284">
    <property type="entry name" value="GPAT/DHAPAT"/>
</dbReference>
<dbReference type="CDD" id="cd09071">
    <property type="entry name" value="FAR_C"/>
    <property type="match status" value="1"/>
</dbReference>
<keyword evidence="4" id="KW-0472">Membrane</keyword>
<keyword evidence="3" id="KW-0808">Transferase</keyword>
<evidence type="ECO:0000256" key="3">
    <source>
        <dbReference type="ARBA" id="ARBA00022679"/>
    </source>
</evidence>
<accession>L8HH72</accession>
<comment type="similarity">
    <text evidence="2">Belongs to the GPAT/DAPAT family.</text>
</comment>
<evidence type="ECO:0000256" key="2">
    <source>
        <dbReference type="ARBA" id="ARBA00007937"/>
    </source>
</evidence>
<protein>
    <submittedName>
        <fullName evidence="7">NADbinding domain 4 domain containing protein</fullName>
    </submittedName>
</protein>
<dbReference type="Gene3D" id="3.40.50.720">
    <property type="entry name" value="NAD(P)-binding Rossmann-like Domain"/>
    <property type="match status" value="1"/>
</dbReference>
<dbReference type="PANTHER" id="PTHR12563">
    <property type="entry name" value="GLYCEROL-3-PHOSPHATE ACYLTRANSFERASE"/>
    <property type="match status" value="1"/>
</dbReference>
<dbReference type="InterPro" id="IPR033640">
    <property type="entry name" value="FAR_C"/>
</dbReference>
<dbReference type="GO" id="GO:0006631">
    <property type="term" value="P:fatty acid metabolic process"/>
    <property type="evidence" value="ECO:0007669"/>
    <property type="project" value="TreeGrafter"/>
</dbReference>
<feature type="domain" description="Phospholipid/glycerol acyltransferase" evidence="6">
    <location>
        <begin position="609"/>
        <end position="754"/>
    </location>
</feature>
<dbReference type="CDD" id="cd05236">
    <property type="entry name" value="FAR-N_SDR_e"/>
    <property type="match status" value="1"/>
</dbReference>